<keyword evidence="3" id="KW-0732">Signal</keyword>
<feature type="compositionally biased region" description="Polar residues" evidence="1">
    <location>
        <begin position="491"/>
        <end position="503"/>
    </location>
</feature>
<name>A0AAD5W0J5_9AGAR</name>
<feature type="region of interest" description="Disordered" evidence="1">
    <location>
        <begin position="439"/>
        <end position="688"/>
    </location>
</feature>
<dbReference type="EMBL" id="JANIEX010000108">
    <property type="protein sequence ID" value="KAJ3573280.1"/>
    <property type="molecule type" value="Genomic_DNA"/>
</dbReference>
<evidence type="ECO:0000313" key="4">
    <source>
        <dbReference type="EMBL" id="KAJ3573280.1"/>
    </source>
</evidence>
<feature type="chain" id="PRO_5042224253" description="Transmembrane protein" evidence="3">
    <location>
        <begin position="28"/>
        <end position="688"/>
    </location>
</feature>
<feature type="compositionally biased region" description="Low complexity" evidence="1">
    <location>
        <begin position="509"/>
        <end position="519"/>
    </location>
</feature>
<feature type="region of interest" description="Disordered" evidence="1">
    <location>
        <begin position="415"/>
        <end position="434"/>
    </location>
</feature>
<evidence type="ECO:0000256" key="1">
    <source>
        <dbReference type="SAM" id="MobiDB-lite"/>
    </source>
</evidence>
<evidence type="ECO:0008006" key="6">
    <source>
        <dbReference type="Google" id="ProtNLM"/>
    </source>
</evidence>
<accession>A0AAD5W0J5</accession>
<dbReference type="AlphaFoldDB" id="A0AAD5W0J5"/>
<keyword evidence="2" id="KW-0812">Transmembrane</keyword>
<feature type="compositionally biased region" description="Low complexity" evidence="1">
    <location>
        <begin position="382"/>
        <end position="399"/>
    </location>
</feature>
<feature type="region of interest" description="Disordered" evidence="1">
    <location>
        <begin position="92"/>
        <end position="124"/>
    </location>
</feature>
<feature type="transmembrane region" description="Helical" evidence="2">
    <location>
        <begin position="326"/>
        <end position="352"/>
    </location>
</feature>
<keyword evidence="5" id="KW-1185">Reference proteome</keyword>
<protein>
    <recommendedName>
        <fullName evidence="6">Transmembrane protein</fullName>
    </recommendedName>
</protein>
<evidence type="ECO:0000256" key="3">
    <source>
        <dbReference type="SAM" id="SignalP"/>
    </source>
</evidence>
<feature type="compositionally biased region" description="Low complexity" evidence="1">
    <location>
        <begin position="563"/>
        <end position="593"/>
    </location>
</feature>
<keyword evidence="2" id="KW-0472">Membrane</keyword>
<dbReference type="CDD" id="cd12087">
    <property type="entry name" value="TM_EGFR-like"/>
    <property type="match status" value="1"/>
</dbReference>
<proteinExistence type="predicted"/>
<feature type="compositionally biased region" description="Basic and acidic residues" evidence="1">
    <location>
        <begin position="92"/>
        <end position="107"/>
    </location>
</feature>
<feature type="compositionally biased region" description="Pro residues" evidence="1">
    <location>
        <begin position="553"/>
        <end position="562"/>
    </location>
</feature>
<comment type="caution">
    <text evidence="4">The sequence shown here is derived from an EMBL/GenBank/DDBJ whole genome shotgun (WGS) entry which is preliminary data.</text>
</comment>
<feature type="region of interest" description="Disordered" evidence="1">
    <location>
        <begin position="367"/>
        <end position="409"/>
    </location>
</feature>
<organism evidence="4 5">
    <name type="scientific">Leucocoprinus birnbaumii</name>
    <dbReference type="NCBI Taxonomy" id="56174"/>
    <lineage>
        <taxon>Eukaryota</taxon>
        <taxon>Fungi</taxon>
        <taxon>Dikarya</taxon>
        <taxon>Basidiomycota</taxon>
        <taxon>Agaricomycotina</taxon>
        <taxon>Agaricomycetes</taxon>
        <taxon>Agaricomycetidae</taxon>
        <taxon>Agaricales</taxon>
        <taxon>Agaricineae</taxon>
        <taxon>Agaricaceae</taxon>
        <taxon>Leucocoprinus</taxon>
    </lineage>
</organism>
<feature type="compositionally biased region" description="Basic and acidic residues" evidence="1">
    <location>
        <begin position="115"/>
        <end position="124"/>
    </location>
</feature>
<gene>
    <name evidence="4" type="ORF">NP233_g2524</name>
</gene>
<reference evidence="4" key="1">
    <citation type="submission" date="2022-07" db="EMBL/GenBank/DDBJ databases">
        <title>Genome Sequence of Leucocoprinus birnbaumii.</title>
        <authorList>
            <person name="Buettner E."/>
        </authorList>
    </citation>
    <scope>NUCLEOTIDE SEQUENCE</scope>
    <source>
        <strain evidence="4">VT141</strain>
    </source>
</reference>
<sequence>MRTIHYERALRDSICLLHILILSSISAAPTQSTSTVTIPITHSSVTYSPPESWSFVEKDRIASRIRPVGSVRCIHQQVASYGIAALGGFEQKGEQRRRSIRTNDDFARPPNQAPDGRDDWRKESRSFCSGQKMGYGSCFSEAVETDAFSITDHPPMTLRVRFTGSAVYLFGIATSPSLTSTDIPLPTLPCISFTVDGQQLSNLTATDVVSPEVKSCSMKEPIFSHLDLPGDREHELLVTISPSTIFALSHIVYTRRHPTTSPAEILRQDYPQVQSLPALTSSFTLPGDDARIQSTSEPHWRQVTLRPRAEEASSSRTTETNKKHNVATFAAAVGTVVGILALVSLVVAFSIIRRRRLAHLRDADPATDNVERQVPHIRARRISSSSTSSSVSSSASTSVLHTEASEDTPNPIQQQHMMQIQGPRPSIPRFFPGTTVLPQQAHSAPLLHPPPLSSMVYDVEDQNQNPEQDPPSYDDSVAISSLVVAPGHDGTGNSIANTINGSTGERRSGLLGTLRSGLRGVRRTPDDDEVGSDTGAVGVRSSAGDYYPSYADVPPPTPPPMDMPVSSSPISLQSPQPDLSTMSSTPTRSAPSPRHYLGSEAVLGQDVDRERSLSPPIITRTSERSSHPPAMSPVTGDTSSTPLPRESTTDFTDARDLQSDGLDCRNSRDSVKDHSPTELQVPPGLSPT</sequence>
<feature type="compositionally biased region" description="Basic and acidic residues" evidence="1">
    <location>
        <begin position="652"/>
        <end position="676"/>
    </location>
</feature>
<keyword evidence="2" id="KW-1133">Transmembrane helix</keyword>
<evidence type="ECO:0000256" key="2">
    <source>
        <dbReference type="SAM" id="Phobius"/>
    </source>
</evidence>
<evidence type="ECO:0000313" key="5">
    <source>
        <dbReference type="Proteomes" id="UP001213000"/>
    </source>
</evidence>
<dbReference type="Proteomes" id="UP001213000">
    <property type="component" value="Unassembled WGS sequence"/>
</dbReference>
<feature type="signal peptide" evidence="3">
    <location>
        <begin position="1"/>
        <end position="27"/>
    </location>
</feature>